<proteinExistence type="inferred from homology"/>
<dbReference type="Pfam" id="PF01553">
    <property type="entry name" value="Acyltransferase"/>
    <property type="match status" value="1"/>
</dbReference>
<name>A0A2G9GGF4_9LAMI</name>
<evidence type="ECO:0000256" key="1">
    <source>
        <dbReference type="ARBA" id="ARBA00004141"/>
    </source>
</evidence>
<dbReference type="SMART" id="SM00563">
    <property type="entry name" value="PlsC"/>
    <property type="match status" value="1"/>
</dbReference>
<feature type="transmembrane region" description="Helical" evidence="8">
    <location>
        <begin position="45"/>
        <end position="73"/>
    </location>
</feature>
<comment type="similarity">
    <text evidence="2">Belongs to the GPAT/DAPAT family.</text>
</comment>
<dbReference type="GO" id="GO:0016020">
    <property type="term" value="C:membrane"/>
    <property type="evidence" value="ECO:0007669"/>
    <property type="project" value="UniProtKB-SubCell"/>
</dbReference>
<evidence type="ECO:0000259" key="9">
    <source>
        <dbReference type="SMART" id="SM00563"/>
    </source>
</evidence>
<dbReference type="Proteomes" id="UP000231279">
    <property type="component" value="Unassembled WGS sequence"/>
</dbReference>
<dbReference type="CDD" id="cd06551">
    <property type="entry name" value="LPLAT"/>
    <property type="match status" value="1"/>
</dbReference>
<keyword evidence="5 8" id="KW-1133">Transmembrane helix</keyword>
<dbReference type="OrthoDB" id="1854593at2759"/>
<evidence type="ECO:0000256" key="3">
    <source>
        <dbReference type="ARBA" id="ARBA00022679"/>
    </source>
</evidence>
<feature type="transmembrane region" description="Helical" evidence="8">
    <location>
        <begin position="248"/>
        <end position="270"/>
    </location>
</feature>
<evidence type="ECO:0000256" key="2">
    <source>
        <dbReference type="ARBA" id="ARBA00007937"/>
    </source>
</evidence>
<dbReference type="SUPFAM" id="SSF56784">
    <property type="entry name" value="HAD-like"/>
    <property type="match status" value="1"/>
</dbReference>
<dbReference type="Gene3D" id="3.40.50.1000">
    <property type="entry name" value="HAD superfamily/HAD-like"/>
    <property type="match status" value="1"/>
</dbReference>
<keyword evidence="6 8" id="KW-0472">Membrane</keyword>
<dbReference type="EMBL" id="NKXS01005211">
    <property type="protein sequence ID" value="PIN04282.1"/>
    <property type="molecule type" value="Genomic_DNA"/>
</dbReference>
<protein>
    <submittedName>
        <fullName evidence="10">Glycerol-3-phosphate 2-O-acyltransferase</fullName>
        <ecNumber evidence="10">2.3.1.198</ecNumber>
    </submittedName>
</protein>
<dbReference type="InterPro" id="IPR023214">
    <property type="entry name" value="HAD_sf"/>
</dbReference>
<evidence type="ECO:0000313" key="11">
    <source>
        <dbReference type="Proteomes" id="UP000231279"/>
    </source>
</evidence>
<accession>A0A2G9GGF4</accession>
<evidence type="ECO:0000256" key="5">
    <source>
        <dbReference type="ARBA" id="ARBA00022989"/>
    </source>
</evidence>
<dbReference type="GO" id="GO:0016791">
    <property type="term" value="F:phosphatase activity"/>
    <property type="evidence" value="ECO:0007669"/>
    <property type="project" value="TreeGrafter"/>
</dbReference>
<comment type="subcellular location">
    <subcellularLocation>
        <location evidence="1">Membrane</location>
        <topology evidence="1">Multi-pass membrane protein</topology>
    </subcellularLocation>
</comment>
<organism evidence="10 11">
    <name type="scientific">Handroanthus impetiginosus</name>
    <dbReference type="NCBI Taxonomy" id="429701"/>
    <lineage>
        <taxon>Eukaryota</taxon>
        <taxon>Viridiplantae</taxon>
        <taxon>Streptophyta</taxon>
        <taxon>Embryophyta</taxon>
        <taxon>Tracheophyta</taxon>
        <taxon>Spermatophyta</taxon>
        <taxon>Magnoliopsida</taxon>
        <taxon>eudicotyledons</taxon>
        <taxon>Gunneridae</taxon>
        <taxon>Pentapetalae</taxon>
        <taxon>asterids</taxon>
        <taxon>lamiids</taxon>
        <taxon>Lamiales</taxon>
        <taxon>Bignoniaceae</taxon>
        <taxon>Crescentiina</taxon>
        <taxon>Tabebuia alliance</taxon>
        <taxon>Handroanthus</taxon>
    </lineage>
</organism>
<dbReference type="InterPro" id="IPR056462">
    <property type="entry name" value="HAD_RAM2/GPAT1-8"/>
</dbReference>
<gene>
    <name evidence="10" type="ORF">CDL12_23180</name>
</gene>
<evidence type="ECO:0000256" key="6">
    <source>
        <dbReference type="ARBA" id="ARBA00023136"/>
    </source>
</evidence>
<dbReference type="GO" id="GO:0090447">
    <property type="term" value="F:glycerol-3-phosphate 2-O-acyltransferase activity"/>
    <property type="evidence" value="ECO:0007669"/>
    <property type="project" value="UniProtKB-EC"/>
</dbReference>
<keyword evidence="3 10" id="KW-0808">Transferase</keyword>
<dbReference type="PANTHER" id="PTHR15486:SF91">
    <property type="entry name" value="PHOSPHOLIPID_GLYCEROL ACYLTRANSFERASE DOMAIN-CONTAINING PROTEIN"/>
    <property type="match status" value="1"/>
</dbReference>
<dbReference type="EC" id="2.3.1.198" evidence="10"/>
<keyword evidence="11" id="KW-1185">Reference proteome</keyword>
<sequence length="506" mass="56268">MAVSKTHSANRIPTIYQCDSKGRENHTVVADLDGTLLIDRNSFPYFALIAFDVGGILRLLFLLLAAPLAGFLYRFVSESAGIRVLIFATFAGVKVSAIKSAASAVLPKHYSEDLHPETWRVFSSCSRKCVLTANPRIMVEPFLKNYLGVDVVLGTEISSYKGFATGFVAGSEVLVGKNKAVALRKAFGNETTPDIGIGDRKTDFPFMRLCKERYIVPSRPRVQPVRPETLPKPVIFHDGRLVQKPTPLITLLIILWFPIGILLSILRVFLCSISPISLCIYVLRTLGGQLTIKGTPPPPTTDGGRGIVLVCSHRTVIDAVYVSVCLRRMTSTVSYSVPRFSEFISPIRTCRLTRDRTKDAKLIKEILDEGRDLVICPEGTTCREPYLLRFSPLFAELTDQIVPVGIITKVTMFYGTTARGYKWLDPFFFFMNPMPAYEVTFLNKLQLEETCSAGKSNYEVANNVQEIIAKSVNYKCTRLTRRDKYRALAGTDGLVGQKPTHKVTSS</sequence>
<dbReference type="Pfam" id="PF23270">
    <property type="entry name" value="HAD_RAM2_N"/>
    <property type="match status" value="1"/>
</dbReference>
<feature type="domain" description="Phospholipid/glycerol acyltransferase" evidence="9">
    <location>
        <begin position="307"/>
        <end position="409"/>
    </location>
</feature>
<evidence type="ECO:0000256" key="7">
    <source>
        <dbReference type="ARBA" id="ARBA00023315"/>
    </source>
</evidence>
<evidence type="ECO:0000256" key="8">
    <source>
        <dbReference type="SAM" id="Phobius"/>
    </source>
</evidence>
<keyword evidence="7 10" id="KW-0012">Acyltransferase</keyword>
<evidence type="ECO:0000313" key="10">
    <source>
        <dbReference type="EMBL" id="PIN04282.1"/>
    </source>
</evidence>
<comment type="caution">
    <text evidence="10">The sequence shown here is derived from an EMBL/GenBank/DDBJ whole genome shotgun (WGS) entry which is preliminary data.</text>
</comment>
<dbReference type="AlphaFoldDB" id="A0A2G9GGF4"/>
<keyword evidence="4 8" id="KW-0812">Transmembrane</keyword>
<dbReference type="SUPFAM" id="SSF69593">
    <property type="entry name" value="Glycerol-3-phosphate (1)-acyltransferase"/>
    <property type="match status" value="1"/>
</dbReference>
<dbReference type="STRING" id="429701.A0A2G9GGF4"/>
<reference evidence="11" key="1">
    <citation type="journal article" date="2018" name="Gigascience">
        <title>Genome assembly of the Pink Ipe (Handroanthus impetiginosus, Bignoniaceae), a highly valued, ecologically keystone Neotropical timber forest tree.</title>
        <authorList>
            <person name="Silva-Junior O.B."/>
            <person name="Grattapaglia D."/>
            <person name="Novaes E."/>
            <person name="Collevatti R.G."/>
        </authorList>
    </citation>
    <scope>NUCLEOTIDE SEQUENCE [LARGE SCALE GENOMIC DNA]</scope>
    <source>
        <strain evidence="11">cv. UFG-1</strain>
    </source>
</reference>
<dbReference type="GO" id="GO:0010143">
    <property type="term" value="P:cutin biosynthetic process"/>
    <property type="evidence" value="ECO:0007669"/>
    <property type="project" value="TreeGrafter"/>
</dbReference>
<dbReference type="PANTHER" id="PTHR15486">
    <property type="entry name" value="ANCIENT UBIQUITOUS PROTEIN"/>
    <property type="match status" value="1"/>
</dbReference>
<evidence type="ECO:0000256" key="4">
    <source>
        <dbReference type="ARBA" id="ARBA00022692"/>
    </source>
</evidence>
<dbReference type="InterPro" id="IPR036412">
    <property type="entry name" value="HAD-like_sf"/>
</dbReference>
<dbReference type="InterPro" id="IPR002123">
    <property type="entry name" value="Plipid/glycerol_acylTrfase"/>
</dbReference>